<gene>
    <name evidence="1" type="ORF">DSL92_04055</name>
</gene>
<organism evidence="1">
    <name type="scientific">Billgrantia gudaonensis</name>
    <dbReference type="NCBI Taxonomy" id="376427"/>
    <lineage>
        <taxon>Bacteria</taxon>
        <taxon>Pseudomonadati</taxon>
        <taxon>Pseudomonadota</taxon>
        <taxon>Gammaproteobacteria</taxon>
        <taxon>Oceanospirillales</taxon>
        <taxon>Halomonadaceae</taxon>
        <taxon>Billgrantia</taxon>
    </lineage>
</organism>
<dbReference type="EMBL" id="RXHI01000010">
    <property type="protein sequence ID" value="RUA22773.1"/>
    <property type="molecule type" value="Genomic_DNA"/>
</dbReference>
<comment type="caution">
    <text evidence="1">The sequence shown here is derived from an EMBL/GenBank/DDBJ whole genome shotgun (WGS) entry which is preliminary data.</text>
</comment>
<name>A0A432JKP1_9GAMM</name>
<sequence>MRSSAIAGGHRGGDRPGLAEALAAYRTIGADLYGAGCVSGDPASCSRVSVPSAFQTTRRAARCHPHVMTPAELDCLRESARFTAVGSMSP</sequence>
<dbReference type="AlphaFoldDB" id="A0A432JKP1"/>
<proteinExistence type="predicted"/>
<protein>
    <submittedName>
        <fullName evidence="1">Uncharacterized protein</fullName>
    </submittedName>
</protein>
<evidence type="ECO:0000313" key="1">
    <source>
        <dbReference type="EMBL" id="RUA22773.1"/>
    </source>
</evidence>
<reference evidence="1" key="1">
    <citation type="submission" date="2018-12" db="EMBL/GenBank/DDBJ databases">
        <authorList>
            <person name="Jadhav K."/>
            <person name="Kushwaha B."/>
            <person name="Jadhav I."/>
        </authorList>
    </citation>
    <scope>NUCLEOTIDE SEQUENCE [LARGE SCALE GENOMIC DNA]</scope>
    <source>
        <strain evidence="1">SBS 10</strain>
    </source>
</reference>
<accession>A0A432JKP1</accession>